<name>A0A1F7IH43_9BACT</name>
<organism evidence="1 2">
    <name type="scientific">Candidatus Roizmanbacteria bacterium RIFCSPLOWO2_01_FULL_35_13</name>
    <dbReference type="NCBI Taxonomy" id="1802055"/>
    <lineage>
        <taxon>Bacteria</taxon>
        <taxon>Candidatus Roizmaniibacteriota</taxon>
    </lineage>
</organism>
<gene>
    <name evidence="1" type="ORF">A3A74_00030</name>
</gene>
<protein>
    <submittedName>
        <fullName evidence="1">Uncharacterized protein</fullName>
    </submittedName>
</protein>
<dbReference type="Proteomes" id="UP000179270">
    <property type="component" value="Unassembled WGS sequence"/>
</dbReference>
<accession>A0A1F7IH43</accession>
<dbReference type="EMBL" id="MGAF01000005">
    <property type="protein sequence ID" value="OGK42680.1"/>
    <property type="molecule type" value="Genomic_DNA"/>
</dbReference>
<dbReference type="AlphaFoldDB" id="A0A1F7IH43"/>
<comment type="caution">
    <text evidence="1">The sequence shown here is derived from an EMBL/GenBank/DDBJ whole genome shotgun (WGS) entry which is preliminary data.</text>
</comment>
<proteinExistence type="predicted"/>
<evidence type="ECO:0000313" key="1">
    <source>
        <dbReference type="EMBL" id="OGK42680.1"/>
    </source>
</evidence>
<dbReference type="STRING" id="1802055.A3A74_00030"/>
<evidence type="ECO:0000313" key="2">
    <source>
        <dbReference type="Proteomes" id="UP000179270"/>
    </source>
</evidence>
<reference evidence="1 2" key="1">
    <citation type="journal article" date="2016" name="Nat. Commun.">
        <title>Thousands of microbial genomes shed light on interconnected biogeochemical processes in an aquifer system.</title>
        <authorList>
            <person name="Anantharaman K."/>
            <person name="Brown C.T."/>
            <person name="Hug L.A."/>
            <person name="Sharon I."/>
            <person name="Castelle C.J."/>
            <person name="Probst A.J."/>
            <person name="Thomas B.C."/>
            <person name="Singh A."/>
            <person name="Wilkins M.J."/>
            <person name="Karaoz U."/>
            <person name="Brodie E.L."/>
            <person name="Williams K.H."/>
            <person name="Hubbard S.S."/>
            <person name="Banfield J.F."/>
        </authorList>
    </citation>
    <scope>NUCLEOTIDE SEQUENCE [LARGE SCALE GENOMIC DNA]</scope>
</reference>
<sequence length="106" mass="12600">MLPDNDFIEQIENEFLNLLIELLEKGVIDESYAKQTTQSFLNLYPFDSLENLKDKLNNFVSNNKEFLPFYTTYLHQEELYKTKDVLVKMRSFLKQNKIDEALQVAK</sequence>